<evidence type="ECO:0000313" key="10">
    <source>
        <dbReference type="EMBL" id="MBM7715687.1"/>
    </source>
</evidence>
<keyword evidence="7 8" id="KW-0472">Membrane</keyword>
<gene>
    <name evidence="10" type="ORF">JOC94_002676</name>
</gene>
<dbReference type="InterPro" id="IPR035906">
    <property type="entry name" value="MetI-like_sf"/>
</dbReference>
<reference evidence="10 11" key="1">
    <citation type="submission" date="2021-01" db="EMBL/GenBank/DDBJ databases">
        <title>Genomic Encyclopedia of Type Strains, Phase IV (KMG-IV): sequencing the most valuable type-strain genomes for metagenomic binning, comparative biology and taxonomic classification.</title>
        <authorList>
            <person name="Goeker M."/>
        </authorList>
    </citation>
    <scope>NUCLEOTIDE SEQUENCE [LARGE SCALE GENOMIC DNA]</scope>
    <source>
        <strain evidence="10 11">DSM 105453</strain>
    </source>
</reference>
<evidence type="ECO:0000256" key="2">
    <source>
        <dbReference type="ARBA" id="ARBA00022448"/>
    </source>
</evidence>
<evidence type="ECO:0000256" key="5">
    <source>
        <dbReference type="ARBA" id="ARBA00022970"/>
    </source>
</evidence>
<keyword evidence="3" id="KW-1003">Cell membrane</keyword>
<keyword evidence="4 8" id="KW-0812">Transmembrane</keyword>
<dbReference type="RefSeq" id="WP_077109469.1">
    <property type="nucleotide sequence ID" value="NZ_JAFBFH010000017.1"/>
</dbReference>
<feature type="domain" description="ABC transmembrane type-1" evidence="9">
    <location>
        <begin position="19"/>
        <end position="210"/>
    </location>
</feature>
<comment type="subcellular location">
    <subcellularLocation>
        <location evidence="1 8">Cell membrane</location>
        <topology evidence="1 8">Multi-pass membrane protein</topology>
    </subcellularLocation>
</comment>
<feature type="transmembrane region" description="Helical" evidence="8">
    <location>
        <begin position="192"/>
        <end position="210"/>
    </location>
</feature>
<dbReference type="InterPro" id="IPR014341">
    <property type="entry name" value="Ectoine_EhuD"/>
</dbReference>
<keyword evidence="11" id="KW-1185">Reference proteome</keyword>
<keyword evidence="5" id="KW-0029">Amino-acid transport</keyword>
<dbReference type="InterPro" id="IPR010065">
    <property type="entry name" value="AA_ABC_transptr_permease_3TM"/>
</dbReference>
<feature type="transmembrane region" description="Helical" evidence="8">
    <location>
        <begin position="20"/>
        <end position="43"/>
    </location>
</feature>
<dbReference type="SUPFAM" id="SSF161098">
    <property type="entry name" value="MetI-like"/>
    <property type="match status" value="1"/>
</dbReference>
<dbReference type="PANTHER" id="PTHR30614">
    <property type="entry name" value="MEMBRANE COMPONENT OF AMINO ACID ABC TRANSPORTER"/>
    <property type="match status" value="1"/>
</dbReference>
<comment type="caution">
    <text evidence="10">The sequence shown here is derived from an EMBL/GenBank/DDBJ whole genome shotgun (WGS) entry which is preliminary data.</text>
</comment>
<dbReference type="NCBIfam" id="TIGR01726">
    <property type="entry name" value="HEQRo_perm_3TM"/>
    <property type="match status" value="1"/>
</dbReference>
<dbReference type="NCBIfam" id="TIGR03003">
    <property type="entry name" value="ectoine_ehuD"/>
    <property type="match status" value="1"/>
</dbReference>
<dbReference type="PANTHER" id="PTHR30614:SF0">
    <property type="entry name" value="L-CYSTINE TRANSPORT SYSTEM PERMEASE PROTEIN TCYL"/>
    <property type="match status" value="1"/>
</dbReference>
<evidence type="ECO:0000313" key="11">
    <source>
        <dbReference type="Proteomes" id="UP000823485"/>
    </source>
</evidence>
<protein>
    <submittedName>
        <fullName evidence="10">Polar amino acid transport system permease protein</fullName>
    </submittedName>
</protein>
<evidence type="ECO:0000256" key="1">
    <source>
        <dbReference type="ARBA" id="ARBA00004651"/>
    </source>
</evidence>
<dbReference type="InterPro" id="IPR000515">
    <property type="entry name" value="MetI-like"/>
</dbReference>
<feature type="transmembrane region" description="Helical" evidence="8">
    <location>
        <begin position="55"/>
        <end position="77"/>
    </location>
</feature>
<accession>A0ABS2R7Q7</accession>
<keyword evidence="2 8" id="KW-0813">Transport</keyword>
<name>A0ABS2R7Q7_9BACI</name>
<evidence type="ECO:0000256" key="6">
    <source>
        <dbReference type="ARBA" id="ARBA00022989"/>
    </source>
</evidence>
<sequence length="232" mass="25999">MTWDWGFAIDIFPRILKAMWITLGATVVAYLIALVLGLVLTLLRRTKIKPVKWLAVGFIEFVRSTPPLVQLFFLFYALPEIPYIGFAMSPFLTGALGLGIHYSTYISEIYRSGIEAVPKSQWEASTALNFSRTQTWVKVILPQAIPPVIPMLGNYLIVLFKETPLLSAILVVEMLQTAKIIGSETWRYLEPITIVGLLFLLLSYPSSLLVQHVEKKLKRAGGKHHATKGVSL</sequence>
<proteinExistence type="inferred from homology"/>
<dbReference type="Proteomes" id="UP000823485">
    <property type="component" value="Unassembled WGS sequence"/>
</dbReference>
<dbReference type="Pfam" id="PF00528">
    <property type="entry name" value="BPD_transp_1"/>
    <property type="match status" value="1"/>
</dbReference>
<organism evidence="10 11">
    <name type="scientific">Siminovitchia thermophila</name>
    <dbReference type="NCBI Taxonomy" id="1245522"/>
    <lineage>
        <taxon>Bacteria</taxon>
        <taxon>Bacillati</taxon>
        <taxon>Bacillota</taxon>
        <taxon>Bacilli</taxon>
        <taxon>Bacillales</taxon>
        <taxon>Bacillaceae</taxon>
        <taxon>Siminovitchia</taxon>
    </lineage>
</organism>
<dbReference type="EMBL" id="JAFBFH010000017">
    <property type="protein sequence ID" value="MBM7715687.1"/>
    <property type="molecule type" value="Genomic_DNA"/>
</dbReference>
<dbReference type="InterPro" id="IPR043429">
    <property type="entry name" value="ArtM/GltK/GlnP/TcyL/YhdX-like"/>
</dbReference>
<comment type="similarity">
    <text evidence="8">Belongs to the binding-protein-dependent transport system permease family.</text>
</comment>
<evidence type="ECO:0000256" key="7">
    <source>
        <dbReference type="ARBA" id="ARBA00023136"/>
    </source>
</evidence>
<dbReference type="PROSITE" id="PS50928">
    <property type="entry name" value="ABC_TM1"/>
    <property type="match status" value="1"/>
</dbReference>
<dbReference type="CDD" id="cd06261">
    <property type="entry name" value="TM_PBP2"/>
    <property type="match status" value="1"/>
</dbReference>
<evidence type="ECO:0000259" key="9">
    <source>
        <dbReference type="PROSITE" id="PS50928"/>
    </source>
</evidence>
<feature type="transmembrane region" description="Helical" evidence="8">
    <location>
        <begin position="83"/>
        <end position="102"/>
    </location>
</feature>
<keyword evidence="6 8" id="KW-1133">Transmembrane helix</keyword>
<dbReference type="Gene3D" id="1.10.3720.10">
    <property type="entry name" value="MetI-like"/>
    <property type="match status" value="1"/>
</dbReference>
<evidence type="ECO:0000256" key="8">
    <source>
        <dbReference type="RuleBase" id="RU363032"/>
    </source>
</evidence>
<evidence type="ECO:0000256" key="3">
    <source>
        <dbReference type="ARBA" id="ARBA00022475"/>
    </source>
</evidence>
<evidence type="ECO:0000256" key="4">
    <source>
        <dbReference type="ARBA" id="ARBA00022692"/>
    </source>
</evidence>